<accession>A0A1W1IJM0</accession>
<name>A0A1W1IJM0_9LACT</name>
<organism evidence="1 2">
    <name type="scientific">Trichococcus pasteurii</name>
    <dbReference type="NCBI Taxonomy" id="43064"/>
    <lineage>
        <taxon>Bacteria</taxon>
        <taxon>Bacillati</taxon>
        <taxon>Bacillota</taxon>
        <taxon>Bacilli</taxon>
        <taxon>Lactobacillales</taxon>
        <taxon>Carnobacteriaceae</taxon>
        <taxon>Trichococcus</taxon>
    </lineage>
</organism>
<protein>
    <submittedName>
        <fullName evidence="1">Uncharacterized protein</fullName>
    </submittedName>
</protein>
<evidence type="ECO:0000313" key="2">
    <source>
        <dbReference type="Proteomes" id="UP000195985"/>
    </source>
</evidence>
<dbReference type="Proteomes" id="UP000195985">
    <property type="component" value="Unassembled WGS sequence"/>
</dbReference>
<sequence>MKKFIVLSIALGVLVTNSFILKDIATDANSSNKDVQQEQIAKAPAKYSPYIIWFIG</sequence>
<gene>
    <name evidence="1" type="ORF">TPAS_2943</name>
</gene>
<proteinExistence type="predicted"/>
<evidence type="ECO:0000313" key="1">
    <source>
        <dbReference type="EMBL" id="SLM53216.1"/>
    </source>
</evidence>
<reference evidence="2" key="1">
    <citation type="submission" date="2016-04" db="EMBL/GenBank/DDBJ databases">
        <authorList>
            <person name="Strepis N."/>
        </authorList>
    </citation>
    <scope>NUCLEOTIDE SEQUENCE [LARGE SCALE GENOMIC DNA]</scope>
</reference>
<dbReference type="AlphaFoldDB" id="A0A1W1IJM0"/>
<keyword evidence="2" id="KW-1185">Reference proteome</keyword>
<dbReference type="EMBL" id="FWEY01000014">
    <property type="protein sequence ID" value="SLM53216.1"/>
    <property type="molecule type" value="Genomic_DNA"/>
</dbReference>
<dbReference type="RefSeq" id="WP_177208671.1">
    <property type="nucleotide sequence ID" value="NZ_FONM01000021.1"/>
</dbReference>